<dbReference type="GO" id="GO:0000271">
    <property type="term" value="P:polysaccharide biosynthetic process"/>
    <property type="evidence" value="ECO:0007669"/>
    <property type="project" value="TreeGrafter"/>
</dbReference>
<protein>
    <submittedName>
        <fullName evidence="3">Acyltransferase family protein</fullName>
    </submittedName>
</protein>
<dbReference type="EMBL" id="WTYX01000002">
    <property type="protein sequence ID" value="MXO91362.1"/>
    <property type="molecule type" value="Genomic_DNA"/>
</dbReference>
<feature type="transmembrane region" description="Helical" evidence="1">
    <location>
        <begin position="207"/>
        <end position="234"/>
    </location>
</feature>
<dbReference type="PANTHER" id="PTHR23028:SF53">
    <property type="entry name" value="ACYL_TRANSF_3 DOMAIN-CONTAINING PROTEIN"/>
    <property type="match status" value="1"/>
</dbReference>
<keyword evidence="4" id="KW-1185">Reference proteome</keyword>
<feature type="transmembrane region" description="Helical" evidence="1">
    <location>
        <begin position="184"/>
        <end position="201"/>
    </location>
</feature>
<dbReference type="InterPro" id="IPR002656">
    <property type="entry name" value="Acyl_transf_3_dom"/>
</dbReference>
<evidence type="ECO:0000313" key="4">
    <source>
        <dbReference type="Proteomes" id="UP000442714"/>
    </source>
</evidence>
<feature type="transmembrane region" description="Helical" evidence="1">
    <location>
        <begin position="246"/>
        <end position="263"/>
    </location>
</feature>
<feature type="transmembrane region" description="Helical" evidence="1">
    <location>
        <begin position="12"/>
        <end position="32"/>
    </location>
</feature>
<keyword evidence="1" id="KW-0812">Transmembrane</keyword>
<dbReference type="RefSeq" id="WP_160605048.1">
    <property type="nucleotide sequence ID" value="NZ_WTYX01000002.1"/>
</dbReference>
<dbReference type="PANTHER" id="PTHR23028">
    <property type="entry name" value="ACETYLTRANSFERASE"/>
    <property type="match status" value="1"/>
</dbReference>
<evidence type="ECO:0000259" key="2">
    <source>
        <dbReference type="Pfam" id="PF01757"/>
    </source>
</evidence>
<keyword evidence="3" id="KW-0808">Transferase</keyword>
<feature type="domain" description="Acyltransferase 3" evidence="2">
    <location>
        <begin position="15"/>
        <end position="374"/>
    </location>
</feature>
<dbReference type="InterPro" id="IPR050879">
    <property type="entry name" value="Acyltransferase_3"/>
</dbReference>
<feature type="transmembrane region" description="Helical" evidence="1">
    <location>
        <begin position="103"/>
        <end position="125"/>
    </location>
</feature>
<reference evidence="3 4" key="1">
    <citation type="submission" date="2019-12" db="EMBL/GenBank/DDBJ databases">
        <title>Genomic-based taxomic classification of the family Erythrobacteraceae.</title>
        <authorList>
            <person name="Xu L."/>
        </authorList>
    </citation>
    <scope>NUCLEOTIDE SEQUENCE [LARGE SCALE GENOMIC DNA]</scope>
    <source>
        <strain evidence="3 4">KCTC 52763</strain>
    </source>
</reference>
<evidence type="ECO:0000256" key="1">
    <source>
        <dbReference type="SAM" id="Phobius"/>
    </source>
</evidence>
<dbReference type="GO" id="GO:0016020">
    <property type="term" value="C:membrane"/>
    <property type="evidence" value="ECO:0007669"/>
    <property type="project" value="TreeGrafter"/>
</dbReference>
<sequence length="394" mass="43323">MNAIDHLKNPSFSSFLDLARWVAAWIVCIGHLRNPLFFGFGAIGEAAQNPLIVAWYFVTGWYGEAVIVFFVLSGYLVGGLGIAKFAANTFNPAHYGIDRVSRLYVAFLPSLILTAALDITGMHYFGAAGLYDGTQAMFAEKLGEAAFAEAVTATTFLGNLAMLQTFRFDSFGTNSPLWTISAEFWFYVAFGAVLACLIAVRSKLGQIAALLAVGIALLWLLTPTFLYYLGLWLVGLGVAALPSSKARWPILFAILFAALLVVTRLKGDALSAIAFGQTIRDYSVAIGFALVLHAMRDNQSAILARMAQFNKWLADFSFSIYLIHFPVMIFVLSALYWTGNFPEIRTGYAPTDLTGIMIYGGIIALLFAVSWAFAQCTEQQTWKIRRFLKTRFAS</sequence>
<comment type="caution">
    <text evidence="3">The sequence shown here is derived from an EMBL/GenBank/DDBJ whole genome shotgun (WGS) entry which is preliminary data.</text>
</comment>
<dbReference type="AlphaFoldDB" id="A0A844ZVS0"/>
<organism evidence="3 4">
    <name type="scientific">Pontixanthobacter aquaemixtae</name>
    <dbReference type="NCBI Taxonomy" id="1958940"/>
    <lineage>
        <taxon>Bacteria</taxon>
        <taxon>Pseudomonadati</taxon>
        <taxon>Pseudomonadota</taxon>
        <taxon>Alphaproteobacteria</taxon>
        <taxon>Sphingomonadales</taxon>
        <taxon>Erythrobacteraceae</taxon>
        <taxon>Pontixanthobacter</taxon>
    </lineage>
</organism>
<dbReference type="OrthoDB" id="9796461at2"/>
<accession>A0A844ZVS0</accession>
<dbReference type="Pfam" id="PF01757">
    <property type="entry name" value="Acyl_transf_3"/>
    <property type="match status" value="1"/>
</dbReference>
<gene>
    <name evidence="3" type="ORF">GRI41_11050</name>
</gene>
<keyword evidence="1" id="KW-1133">Transmembrane helix</keyword>
<feature type="transmembrane region" description="Helical" evidence="1">
    <location>
        <begin position="356"/>
        <end position="376"/>
    </location>
</feature>
<keyword evidence="3" id="KW-0012">Acyltransferase</keyword>
<name>A0A844ZVS0_9SPHN</name>
<evidence type="ECO:0000313" key="3">
    <source>
        <dbReference type="EMBL" id="MXO91362.1"/>
    </source>
</evidence>
<dbReference type="Proteomes" id="UP000442714">
    <property type="component" value="Unassembled WGS sequence"/>
</dbReference>
<feature type="transmembrane region" description="Helical" evidence="1">
    <location>
        <begin position="312"/>
        <end position="336"/>
    </location>
</feature>
<feature type="transmembrane region" description="Helical" evidence="1">
    <location>
        <begin position="52"/>
        <end position="82"/>
    </location>
</feature>
<proteinExistence type="predicted"/>
<keyword evidence="1" id="KW-0472">Membrane</keyword>
<dbReference type="GO" id="GO:0016747">
    <property type="term" value="F:acyltransferase activity, transferring groups other than amino-acyl groups"/>
    <property type="evidence" value="ECO:0007669"/>
    <property type="project" value="InterPro"/>
</dbReference>